<dbReference type="Proteomes" id="UP000176682">
    <property type="component" value="Unassembled WGS sequence"/>
</dbReference>
<dbReference type="InterPro" id="IPR004374">
    <property type="entry name" value="PrfB"/>
</dbReference>
<feature type="domain" description="Prokaryotic-type class I peptide chain release factors" evidence="6">
    <location>
        <begin position="240"/>
        <end position="256"/>
    </location>
</feature>
<dbReference type="Pfam" id="PF03462">
    <property type="entry name" value="PCRF"/>
    <property type="match status" value="1"/>
</dbReference>
<dbReference type="PROSITE" id="PS00745">
    <property type="entry name" value="RF_PROK_I"/>
    <property type="match status" value="1"/>
</dbReference>
<dbReference type="GO" id="GO:0005737">
    <property type="term" value="C:cytoplasm"/>
    <property type="evidence" value="ECO:0007669"/>
    <property type="project" value="UniProtKB-SubCell"/>
</dbReference>
<evidence type="ECO:0000256" key="3">
    <source>
        <dbReference type="ARBA" id="ARBA00022917"/>
    </source>
</evidence>
<evidence type="ECO:0000256" key="2">
    <source>
        <dbReference type="ARBA" id="ARBA00022481"/>
    </source>
</evidence>
<evidence type="ECO:0000256" key="1">
    <source>
        <dbReference type="ARBA" id="ARBA00010835"/>
    </source>
</evidence>
<dbReference type="PANTHER" id="PTHR43116:SF3">
    <property type="entry name" value="CLASS I PEPTIDE CHAIN RELEASE FACTOR"/>
    <property type="match status" value="1"/>
</dbReference>
<proteinExistence type="inferred from homology"/>
<comment type="caution">
    <text evidence="7">The sequence shown here is derived from an EMBL/GenBank/DDBJ whole genome shotgun (WGS) entry which is preliminary data.</text>
</comment>
<dbReference type="Pfam" id="PF00472">
    <property type="entry name" value="RF-1"/>
    <property type="match status" value="1"/>
</dbReference>
<keyword evidence="3 4" id="KW-0648">Protein biosynthesis</keyword>
<dbReference type="PANTHER" id="PTHR43116">
    <property type="entry name" value="PEPTIDE CHAIN RELEASE FACTOR 2"/>
    <property type="match status" value="1"/>
</dbReference>
<dbReference type="SUPFAM" id="SSF75620">
    <property type="entry name" value="Release factor"/>
    <property type="match status" value="1"/>
</dbReference>
<dbReference type="InterPro" id="IPR045853">
    <property type="entry name" value="Pep_chain_release_fac_I_sf"/>
</dbReference>
<dbReference type="InterPro" id="IPR000352">
    <property type="entry name" value="Pep_chain_release_fac_I"/>
</dbReference>
<evidence type="ECO:0000256" key="4">
    <source>
        <dbReference type="HAMAP-Rule" id="MF_00094"/>
    </source>
</evidence>
<evidence type="ECO:0000313" key="7">
    <source>
        <dbReference type="EMBL" id="OGD79036.1"/>
    </source>
</evidence>
<feature type="modified residue" description="N5-methylglutamine" evidence="4">
    <location>
        <position position="247"/>
    </location>
</feature>
<comment type="function">
    <text evidence="4">Peptide chain release factor 2 directs the termination of translation in response to the peptide chain termination codons UGA and UAA.</text>
</comment>
<dbReference type="NCBIfam" id="TIGR00020">
    <property type="entry name" value="prfB"/>
    <property type="match status" value="1"/>
</dbReference>
<dbReference type="Gene3D" id="3.30.160.20">
    <property type="match status" value="1"/>
</dbReference>
<dbReference type="SMART" id="SM00937">
    <property type="entry name" value="PCRF"/>
    <property type="match status" value="1"/>
</dbReference>
<dbReference type="HAMAP" id="MF_00094">
    <property type="entry name" value="Rel_fac_2"/>
    <property type="match status" value="1"/>
</dbReference>
<sequence>MEFNYDFPALEARLAQLKSKLDLPALAVQSQELTTASADPALWQDDTKAKSVLSRLSQVNETLSQIRELDSDLDQIRGLHEIVASDDSATVAEIDRLYHQFEKKLAKVELLTFLSGKYDQLSAILNIHAGQGGTEAQDWVSMLYRMYTRYCERLGWRYEVVSESPGEEAGFKSITLIIDQPYAYGYLKGEGGTHRLVRLSPFNADHLRQTSFAGVEVMPLLEQTQEVAINPEDLEIEFYRSGGPGGQNVNKVSTAVRIRHKPSGIVVESQTQRYQEQNRETALKLLQSKLLALEESKREAEIKGIKGRHIAASWGTQIRSYVLHPYKMVKDLRTQVESGNPDAILDGDLDDFLEAELKQL</sequence>
<comment type="subcellular location">
    <subcellularLocation>
        <location evidence="4">Cytoplasm</location>
    </subcellularLocation>
</comment>
<gene>
    <name evidence="4" type="primary">prfB</name>
    <name evidence="7" type="ORF">A2368_00635</name>
</gene>
<dbReference type="InterPro" id="IPR005139">
    <property type="entry name" value="PCRF"/>
</dbReference>
<evidence type="ECO:0000259" key="6">
    <source>
        <dbReference type="PROSITE" id="PS00745"/>
    </source>
</evidence>
<reference evidence="7 8" key="1">
    <citation type="journal article" date="2016" name="Nat. Commun.">
        <title>Thousands of microbial genomes shed light on interconnected biogeochemical processes in an aquifer system.</title>
        <authorList>
            <person name="Anantharaman K."/>
            <person name="Brown C.T."/>
            <person name="Hug L.A."/>
            <person name="Sharon I."/>
            <person name="Castelle C.J."/>
            <person name="Probst A.J."/>
            <person name="Thomas B.C."/>
            <person name="Singh A."/>
            <person name="Wilkins M.J."/>
            <person name="Karaoz U."/>
            <person name="Brodie E.L."/>
            <person name="Williams K.H."/>
            <person name="Hubbard S.S."/>
            <person name="Banfield J.F."/>
        </authorList>
    </citation>
    <scope>NUCLEOTIDE SEQUENCE [LARGE SCALE GENOMIC DNA]</scope>
</reference>
<evidence type="ECO:0000256" key="5">
    <source>
        <dbReference type="NCBIfam" id="TIGR00020"/>
    </source>
</evidence>
<dbReference type="AlphaFoldDB" id="A0A1F5FHE0"/>
<comment type="PTM">
    <text evidence="4">Methylated by PrmC. Methylation increases the termination efficiency of RF2.</text>
</comment>
<name>A0A1F5FHE0_9BACT</name>
<dbReference type="EMBL" id="MFAM01000027">
    <property type="protein sequence ID" value="OGD79036.1"/>
    <property type="molecule type" value="Genomic_DNA"/>
</dbReference>
<organism evidence="7 8">
    <name type="scientific">Candidatus Collierbacteria bacterium RIFOXYB1_FULL_49_13</name>
    <dbReference type="NCBI Taxonomy" id="1817728"/>
    <lineage>
        <taxon>Bacteria</taxon>
        <taxon>Candidatus Collieribacteriota</taxon>
    </lineage>
</organism>
<accession>A0A1F5FHE0</accession>
<keyword evidence="2 4" id="KW-0488">Methylation</keyword>
<protein>
    <recommendedName>
        <fullName evidence="4 5">Peptide chain release factor 2</fullName>
        <shortName evidence="4">RF-2</shortName>
    </recommendedName>
</protein>
<evidence type="ECO:0000313" key="8">
    <source>
        <dbReference type="Proteomes" id="UP000176682"/>
    </source>
</evidence>
<keyword evidence="4" id="KW-0963">Cytoplasm</keyword>
<dbReference type="Gene3D" id="1.20.58.410">
    <property type="entry name" value="Release factor"/>
    <property type="match status" value="1"/>
</dbReference>
<dbReference type="Gene3D" id="3.30.70.1660">
    <property type="match status" value="1"/>
</dbReference>
<dbReference type="GO" id="GO:0016149">
    <property type="term" value="F:translation release factor activity, codon specific"/>
    <property type="evidence" value="ECO:0007669"/>
    <property type="project" value="UniProtKB-UniRule"/>
</dbReference>
<comment type="similarity">
    <text evidence="1 4">Belongs to the prokaryotic/mitochondrial release factor family.</text>
</comment>